<accession>A0A0N1I0E2</accession>
<evidence type="ECO:0000256" key="2">
    <source>
        <dbReference type="SAM" id="MobiDB-lite"/>
    </source>
</evidence>
<feature type="compositionally biased region" description="Acidic residues" evidence="2">
    <location>
        <begin position="453"/>
        <end position="462"/>
    </location>
</feature>
<feature type="compositionally biased region" description="Polar residues" evidence="2">
    <location>
        <begin position="1906"/>
        <end position="1917"/>
    </location>
</feature>
<feature type="compositionally biased region" description="Basic and acidic residues" evidence="2">
    <location>
        <begin position="1348"/>
        <end position="1358"/>
    </location>
</feature>
<dbReference type="OrthoDB" id="273821at2759"/>
<feature type="region of interest" description="Disordered" evidence="2">
    <location>
        <begin position="1264"/>
        <end position="1285"/>
    </location>
</feature>
<evidence type="ECO:0000313" key="4">
    <source>
        <dbReference type="Proteomes" id="UP000038009"/>
    </source>
</evidence>
<gene>
    <name evidence="3" type="ORF">ABL78_2790</name>
</gene>
<feature type="compositionally biased region" description="Low complexity" evidence="2">
    <location>
        <begin position="1"/>
        <end position="28"/>
    </location>
</feature>
<name>A0A0N1I0E2_LEPSE</name>
<feature type="region of interest" description="Disordered" evidence="2">
    <location>
        <begin position="1"/>
        <end position="32"/>
    </location>
</feature>
<dbReference type="OMA" id="AWYGMEA"/>
<feature type="region of interest" description="Disordered" evidence="2">
    <location>
        <begin position="1905"/>
        <end position="1986"/>
    </location>
</feature>
<evidence type="ECO:0000256" key="1">
    <source>
        <dbReference type="SAM" id="Coils"/>
    </source>
</evidence>
<feature type="compositionally biased region" description="Low complexity" evidence="2">
    <location>
        <begin position="432"/>
        <end position="444"/>
    </location>
</feature>
<feature type="region of interest" description="Disordered" evidence="2">
    <location>
        <begin position="872"/>
        <end position="968"/>
    </location>
</feature>
<dbReference type="PANTHER" id="PTHR34491:SF74">
    <property type="entry name" value="DUF4456 DOMAIN-CONTAINING PROTEIN"/>
    <property type="match status" value="1"/>
</dbReference>
<dbReference type="EMBL" id="LJSK01000061">
    <property type="protein sequence ID" value="KPI88103.1"/>
    <property type="molecule type" value="Genomic_DNA"/>
</dbReference>
<feature type="compositionally biased region" description="Polar residues" evidence="2">
    <location>
        <begin position="1955"/>
        <end position="1965"/>
    </location>
</feature>
<proteinExistence type="predicted"/>
<feature type="compositionally biased region" description="Low complexity" evidence="2">
    <location>
        <begin position="1331"/>
        <end position="1343"/>
    </location>
</feature>
<dbReference type="Proteomes" id="UP000038009">
    <property type="component" value="Unassembled WGS sequence"/>
</dbReference>
<feature type="region of interest" description="Disordered" evidence="2">
    <location>
        <begin position="221"/>
        <end position="262"/>
    </location>
</feature>
<reference evidence="3 4" key="1">
    <citation type="journal article" date="2015" name="PLoS Pathog.">
        <title>Leptomonas seymouri: Adaptations to the Dixenous Life Cycle Analyzed by Genome Sequencing, Transcriptome Profiling and Co-infection with Leishmania donovani.</title>
        <authorList>
            <person name="Kraeva N."/>
            <person name="Butenko A."/>
            <person name="Hlavacova J."/>
            <person name="Kostygov A."/>
            <person name="Myskova J."/>
            <person name="Grybchuk D."/>
            <person name="Lestinova T."/>
            <person name="Votypka J."/>
            <person name="Volf P."/>
            <person name="Opperdoes F."/>
            <person name="Flegontov P."/>
            <person name="Lukes J."/>
            <person name="Yurchenko V."/>
        </authorList>
    </citation>
    <scope>NUCLEOTIDE SEQUENCE [LARGE SCALE GENOMIC DNA]</scope>
    <source>
        <strain evidence="3 4">ATCC 30220</strain>
    </source>
</reference>
<dbReference type="VEuPathDB" id="TriTrypDB:Lsey_0061_0050"/>
<feature type="coiled-coil region" evidence="1">
    <location>
        <begin position="793"/>
        <end position="852"/>
    </location>
</feature>
<organism evidence="3 4">
    <name type="scientific">Leptomonas seymouri</name>
    <dbReference type="NCBI Taxonomy" id="5684"/>
    <lineage>
        <taxon>Eukaryota</taxon>
        <taxon>Discoba</taxon>
        <taxon>Euglenozoa</taxon>
        <taxon>Kinetoplastea</taxon>
        <taxon>Metakinetoplastina</taxon>
        <taxon>Trypanosomatida</taxon>
        <taxon>Trypanosomatidae</taxon>
        <taxon>Leishmaniinae</taxon>
        <taxon>Leptomonas</taxon>
    </lineage>
</organism>
<dbReference type="PANTHER" id="PTHR34491">
    <property type="entry name" value="A-TYPE INCLUSION PROTEIN, PUTATIVE-RELATED"/>
    <property type="match status" value="1"/>
</dbReference>
<feature type="compositionally biased region" description="Polar residues" evidence="2">
    <location>
        <begin position="1270"/>
        <end position="1283"/>
    </location>
</feature>
<sequence length="2276" mass="243965">MYSAGTAVASAPAASPSTFPASTADASRIGGGSVSAGSSAAHNYGASDVPRNEDDITQYVLYDGLPQSGPSVRLARERQSQAYLHFTHRIRERVEAAHAIVLSANPLSLSVMASQLRMYRWKVTEAQTLVDVTSLLQDFVIDASKRGYRVRRQPPAPLGQSRYAHGRGKRALQRIAQEERDKLWRGPGVLPGAATNLSPPSSSGMRADLIDTAAVNITSASSGRRTAAATSELVSGETHSAAEREADDVYEEHEEDRLPLPPPDALPRLILVDSFTHEDVTDIARHIRFVDNEHGLEMLLVLLLPEDPEATAVATQGAGCVVIPEHQTTMEDAYKAGYDLVLAHGMDNLLVEFVTSAFVSSVGRWRNDVRSKAAVGNYMSVRTILLGGLDVAMLQQLVWDDKTDDVEVLELLGAQSLSTQGKAKRYSETSRQLLLQQQQQQQQQPGAGGSGTEGDDDADDDSGGDKEMKRVASSMMGNVPRLRNRPTSIAHFGVRLPADAQNAQIPLAGFGRTKDVLGGIMGFRNDEGSDANFRRHQFNAEGADANAGGADERMLRDALETELGRLLAENEGKQATIDTMQKDIESLHRTVEIIKRHLPGSKGSVDSIMGAEMDSVSRNNPERPDSGSMMHLGKQQQIYILKERLEAANDQIVALLKNDHGTESQTNATGRGRNRGGVDRGGRGGNALSRGGRAPGPVPLPTAAARRAASSGIYPRSLASSFCRRRANEAYQAAREAEMMALLDDDAYYVNDTIAELSPVMQTTTAGNGIGGASGAGGALAQRKEREATDQVIHSLNAELKLLRSRLDEAHSAVDNGGDGEGDLQARMTTHLQAAVERLEAERQRIHHLEELRQADQLLLTHAMRLNGHMKRQLSAASRQEESDSDGSAGDNRNEDDITDNVSSKRGNRHAKGPSRSRARRKPVGADGAEEERAATRAKGHAGNAAAPGTDAAVAAPSSKAKKKRGQAEPILLPPAQVEDLIATAVADAVAERNRVFQRQLDALMQTCKAQLTRVVLKLQRPHTLAYVQMLREELEQAKRDQRGAFMRLQFTLSHLLPDQYDAANIPHSEGDNTDEADGNRVIPLRAVKDVELRRTAESIAREHAAYALRVAYMTTELQRVERAHESAAAASALSASFSLLSAPSRDNKGVEGEAELSPSAATSGATAAAAVAASLSSPTSLPATSPEELLQAYQNAAQHVKEAIDNASPLQIYLDAVQAELEAEQRLSKWCDIDCAQLFRSPALSPTAQATLSSPYLSLLPANLPRATPSPSKSAQPPTEESTVPLHLADVDGSIRDMADVYGAVLRSCARASEGWSPGSHNRGDGNSVRSRAAPRRASPARGVKARKTDNTRKANSEKTVASASDVLDAESLGEDCMQSLSVASTEGLSFQEALAQLPVESSEVPQYQGQLERLYASGVPYSAAHRRLYEVLLRAYQQNCINPLHMAMLETTVLTLNETASFASESSAAASPASAPTPVLVAAHAQHREVLALLQIMGPRATPALRNLTKQILRAQPLLEKELDPSYQSSDTAASYTSVALLSAVDAALLGCVVDELRWQQWQHATTAAALTDELPPQAVTSQEMLREALVVSRTAATPALLLSANNLDDAEVPGDVRTEEFYATFCASRARLPHGTGEPTELPGSIDGAYNDSNAANDIFDFNNVPLTPSNSAEAYRQLASLLPGLNAAAAADSEGAGRTVARELAELFSKRPASSNKTGDNAAAAEAAEVAFLTDLYLDANADGAGGERESDESMQAIRRLRMEIEYIEVLKKQRMDELAMRYDWRMRGHPHGNAGRSGPDGRPLPDGQDGANNIAYPPIDPERLNFTVKSGTSAWYGMEASKRVRAILRRRARPDQIIVGGGPEGGGLGVELSRRTAQPAVVPPLLPSISLRTAAAMAAATGSTRKSRQGGNNALEDENGYQVEDEGDDETGRYEHKGSSASLPPLPSSRQQHQAHQNRASAHLGEAPVPPPPRPSGMSRARQRLQQRFGLHPYLSSSIAQQQQQADSDGTLQQPFMYMTPRDAVSLNAFANLASGYDEDYSWIDSAYLSGAVEDLDSRVLAYRAELMRAAGRLSPASTSTYANGAPYCLPLACPLGAAGGGASNASSRSAAGAPSHPLLPQQTSWVYGVPAAMASSLVQQQTTIDPRRPRDTMLFMPPRNRSSIAEVAERAHTTSSQWHLPPRFVGFSPGRAGAGCSYTTPAAMAAQRLQTMLSASMEDPSVCGGARASSLAAMRVQQLLEQQRCQQQQQHDPTPSATSAPSSAETATPP</sequence>
<feature type="compositionally biased region" description="Low complexity" evidence="2">
    <location>
        <begin position="942"/>
        <end position="959"/>
    </location>
</feature>
<feature type="region of interest" description="Disordered" evidence="2">
    <location>
        <begin position="428"/>
        <end position="484"/>
    </location>
</feature>
<feature type="compositionally biased region" description="Low complexity" evidence="2">
    <location>
        <begin position="221"/>
        <end position="231"/>
    </location>
</feature>
<feature type="region of interest" description="Disordered" evidence="2">
    <location>
        <begin position="1314"/>
        <end position="1364"/>
    </location>
</feature>
<feature type="compositionally biased region" description="Acidic residues" evidence="2">
    <location>
        <begin position="1920"/>
        <end position="1934"/>
    </location>
</feature>
<keyword evidence="4" id="KW-1185">Reference proteome</keyword>
<feature type="region of interest" description="Disordered" evidence="2">
    <location>
        <begin position="1795"/>
        <end position="1823"/>
    </location>
</feature>
<comment type="caution">
    <text evidence="3">The sequence shown here is derived from an EMBL/GenBank/DDBJ whole genome shotgun (WGS) entry which is preliminary data.</text>
</comment>
<feature type="compositionally biased region" description="Acidic residues" evidence="2">
    <location>
        <begin position="245"/>
        <end position="254"/>
    </location>
</feature>
<protein>
    <submittedName>
        <fullName evidence="3">Uncharacterized protein</fullName>
    </submittedName>
</protein>
<keyword evidence="1" id="KW-0175">Coiled coil</keyword>
<feature type="compositionally biased region" description="Basic residues" evidence="2">
    <location>
        <begin position="906"/>
        <end position="923"/>
    </location>
</feature>
<feature type="region of interest" description="Disordered" evidence="2">
    <location>
        <begin position="658"/>
        <end position="704"/>
    </location>
</feature>
<evidence type="ECO:0000313" key="3">
    <source>
        <dbReference type="EMBL" id="KPI88103.1"/>
    </source>
</evidence>
<feature type="region of interest" description="Disordered" evidence="2">
    <location>
        <begin position="2246"/>
        <end position="2276"/>
    </location>
</feature>